<feature type="signal peptide" evidence="1">
    <location>
        <begin position="1"/>
        <end position="28"/>
    </location>
</feature>
<evidence type="ECO:0000313" key="2">
    <source>
        <dbReference type="EMBL" id="MBE7939189.1"/>
    </source>
</evidence>
<proteinExistence type="predicted"/>
<dbReference type="SUPFAM" id="SSF48695">
    <property type="entry name" value="Multiheme cytochromes"/>
    <property type="match status" value="1"/>
</dbReference>
<dbReference type="InterPro" id="IPR036280">
    <property type="entry name" value="Multihaem_cyt_sf"/>
</dbReference>
<protein>
    <submittedName>
        <fullName evidence="2">Diheme cytochrome c</fullName>
    </submittedName>
</protein>
<evidence type="ECO:0000256" key="1">
    <source>
        <dbReference type="SAM" id="SignalP"/>
    </source>
</evidence>
<feature type="chain" id="PRO_5045878850" evidence="1">
    <location>
        <begin position="29"/>
        <end position="156"/>
    </location>
</feature>
<name>A0ABR9SA13_9BURK</name>
<evidence type="ECO:0000313" key="3">
    <source>
        <dbReference type="Proteomes" id="UP000715965"/>
    </source>
</evidence>
<dbReference type="Pfam" id="PF09626">
    <property type="entry name" value="DHC"/>
    <property type="match status" value="1"/>
</dbReference>
<sequence>MTMKSRNHPVTRRFAGLAVWALCGAALAEGGRPAVPLLPRYVQECAACHVAYPPGMLPAASWERLMKTLPQHFGNDASLDAATQRDLSRWLQANAGGGAPPPQDRITRSAWFVREHNEIPAAVWQRPAIRQASNCAACHTRADQGDFNEHTVRIPR</sequence>
<accession>A0ABR9SA13</accession>
<dbReference type="InterPro" id="IPR018588">
    <property type="entry name" value="Dihaem_cytochrome-c"/>
</dbReference>
<organism evidence="2 3">
    <name type="scientific">Ramlibacter aquaticus</name>
    <dbReference type="NCBI Taxonomy" id="2780094"/>
    <lineage>
        <taxon>Bacteria</taxon>
        <taxon>Pseudomonadati</taxon>
        <taxon>Pseudomonadota</taxon>
        <taxon>Betaproteobacteria</taxon>
        <taxon>Burkholderiales</taxon>
        <taxon>Comamonadaceae</taxon>
        <taxon>Ramlibacter</taxon>
    </lineage>
</organism>
<dbReference type="EMBL" id="JADDOJ010000003">
    <property type="protein sequence ID" value="MBE7939189.1"/>
    <property type="molecule type" value="Genomic_DNA"/>
</dbReference>
<keyword evidence="3" id="KW-1185">Reference proteome</keyword>
<dbReference type="Proteomes" id="UP000715965">
    <property type="component" value="Unassembled WGS sequence"/>
</dbReference>
<gene>
    <name evidence="2" type="ORF">IM725_01220</name>
</gene>
<keyword evidence="1" id="KW-0732">Signal</keyword>
<reference evidence="2 3" key="1">
    <citation type="submission" date="2020-10" db="EMBL/GenBank/DDBJ databases">
        <title>Draft genome of Ramlibacter aquaticus LMG 30558.</title>
        <authorList>
            <person name="Props R."/>
        </authorList>
    </citation>
    <scope>NUCLEOTIDE SEQUENCE [LARGE SCALE GENOMIC DNA]</scope>
    <source>
        <strain evidence="2 3">LMG 30558</strain>
    </source>
</reference>
<comment type="caution">
    <text evidence="2">The sequence shown here is derived from an EMBL/GenBank/DDBJ whole genome shotgun (WGS) entry which is preliminary data.</text>
</comment>